<reference evidence="2 3" key="1">
    <citation type="submission" date="2019-10" db="EMBL/GenBank/DDBJ databases">
        <authorList>
            <person name="Palmer J.M."/>
        </authorList>
    </citation>
    <scope>NUCLEOTIDE SEQUENCE [LARGE SCALE GENOMIC DNA]</scope>
    <source>
        <strain evidence="2 3">TWF694</strain>
    </source>
</reference>
<dbReference type="Proteomes" id="UP001365542">
    <property type="component" value="Unassembled WGS sequence"/>
</dbReference>
<dbReference type="AlphaFoldDB" id="A0AAV9XQ69"/>
<gene>
    <name evidence="2" type="ORF">TWF694_000095</name>
</gene>
<protein>
    <submittedName>
        <fullName evidence="2">Uncharacterized protein</fullName>
    </submittedName>
</protein>
<dbReference type="InterPro" id="IPR026907">
    <property type="entry name" value="GCIP-like"/>
</dbReference>
<dbReference type="PANTHER" id="PTHR15492:SF1">
    <property type="entry name" value="CYCLIN-D1-BINDING PROTEIN 1"/>
    <property type="match status" value="1"/>
</dbReference>
<proteinExistence type="predicted"/>
<name>A0AAV9XQ69_9PEZI</name>
<evidence type="ECO:0000313" key="3">
    <source>
        <dbReference type="Proteomes" id="UP001365542"/>
    </source>
</evidence>
<dbReference type="GO" id="GO:0005634">
    <property type="term" value="C:nucleus"/>
    <property type="evidence" value="ECO:0007669"/>
    <property type="project" value="TreeGrafter"/>
</dbReference>
<comment type="caution">
    <text evidence="2">The sequence shown here is derived from an EMBL/GenBank/DDBJ whole genome shotgun (WGS) entry which is preliminary data.</text>
</comment>
<dbReference type="EMBL" id="JAVHJO010000001">
    <property type="protein sequence ID" value="KAK6543344.1"/>
    <property type="molecule type" value="Genomic_DNA"/>
</dbReference>
<feature type="region of interest" description="Disordered" evidence="1">
    <location>
        <begin position="233"/>
        <end position="257"/>
    </location>
</feature>
<keyword evidence="3" id="KW-1185">Reference proteome</keyword>
<evidence type="ECO:0000313" key="2">
    <source>
        <dbReference type="EMBL" id="KAK6543344.1"/>
    </source>
</evidence>
<evidence type="ECO:0000256" key="1">
    <source>
        <dbReference type="SAM" id="MobiDB-lite"/>
    </source>
</evidence>
<dbReference type="Gene3D" id="1.20.1410.10">
    <property type="entry name" value="I/LWEQ domain"/>
    <property type="match status" value="1"/>
</dbReference>
<dbReference type="PANTHER" id="PTHR15492">
    <property type="entry name" value="CYCLIN D1-BINDING PROTEIN 1"/>
    <property type="match status" value="1"/>
</dbReference>
<sequence>MASSTSSSPVPPLPVVITSILSSIAEALALIGQSPTDASIANTRQYASIPLYNFLADFANLSKAHATKLGLITNPPITESSHPAIARILLEIQKDVLPVVSSAPYIADRNRYGMVTHVAVCDGAKDLLKALEEMVKGIQSNTATQITTGSGQKDKGKGRQDINITDLREALPSITKSPYTSTGQIWHAADKILAISQKHLIGLVESSLQNHAEMLKDCIQEFKEWVEDAAEELKGEDSGFDEDESQSNSVHESFDDDDFFGMEGGDKTKVTKEVYAVAEAILKKLKMTSILYTAILKRRIRDPASGLGGIIHKKATEEGEEYSIETERNYDRLEKIEATSKLLSGEADNLAWAFYSDEGTDGITAKRETFVQTAVRLAEACKSGGDGGEDAPSAWFTKFIENINT</sequence>
<accession>A0AAV9XQ69</accession>
<organism evidence="2 3">
    <name type="scientific">Orbilia ellipsospora</name>
    <dbReference type="NCBI Taxonomy" id="2528407"/>
    <lineage>
        <taxon>Eukaryota</taxon>
        <taxon>Fungi</taxon>
        <taxon>Dikarya</taxon>
        <taxon>Ascomycota</taxon>
        <taxon>Pezizomycotina</taxon>
        <taxon>Orbiliomycetes</taxon>
        <taxon>Orbiliales</taxon>
        <taxon>Orbiliaceae</taxon>
        <taxon>Orbilia</taxon>
    </lineage>
</organism>